<dbReference type="PANTHER" id="PTHR38445">
    <property type="entry name" value="HTH-TYPE TRANSCRIPTIONAL REPRESSOR YTRA"/>
    <property type="match status" value="1"/>
</dbReference>
<comment type="caution">
    <text evidence="5">The sequence shown here is derived from an EMBL/GenBank/DDBJ whole genome shotgun (WGS) entry which is preliminary data.</text>
</comment>
<dbReference type="SUPFAM" id="SSF46785">
    <property type="entry name" value="Winged helix' DNA-binding domain"/>
    <property type="match status" value="1"/>
</dbReference>
<dbReference type="EMBL" id="BMHB01000001">
    <property type="protein sequence ID" value="GGI12098.1"/>
    <property type="molecule type" value="Genomic_DNA"/>
</dbReference>
<dbReference type="Gene3D" id="1.10.10.10">
    <property type="entry name" value="Winged helix-like DNA-binding domain superfamily/Winged helix DNA-binding domain"/>
    <property type="match status" value="1"/>
</dbReference>
<feature type="domain" description="HTH gntR-type" evidence="4">
    <location>
        <begin position="11"/>
        <end position="79"/>
    </location>
</feature>
<evidence type="ECO:0000259" key="4">
    <source>
        <dbReference type="PROSITE" id="PS50949"/>
    </source>
</evidence>
<dbReference type="SMART" id="SM00345">
    <property type="entry name" value="HTH_GNTR"/>
    <property type="match status" value="1"/>
</dbReference>
<evidence type="ECO:0000256" key="2">
    <source>
        <dbReference type="ARBA" id="ARBA00023125"/>
    </source>
</evidence>
<sequence length="127" mass="14462">MIIVLVARSHLPLWEQIVLQVKEQILRNVLLNGDKLPSVRELATTLLINPNTVSRAYQELERSGIIETVRGKGTFVIGLTKESVSEQTLLKYQNKFSNLLIESLMEGIDEELIINWVKEVYSKKGVE</sequence>
<dbReference type="GO" id="GO:0003700">
    <property type="term" value="F:DNA-binding transcription factor activity"/>
    <property type="evidence" value="ECO:0007669"/>
    <property type="project" value="InterPro"/>
</dbReference>
<dbReference type="OrthoDB" id="9801546at2"/>
<gene>
    <name evidence="5" type="ORF">GCM10007380_11160</name>
</gene>
<dbReference type="RefSeq" id="WP_087999332.1">
    <property type="nucleotide sequence ID" value="NZ_BMHB01000001.1"/>
</dbReference>
<dbReference type="CDD" id="cd07377">
    <property type="entry name" value="WHTH_GntR"/>
    <property type="match status" value="1"/>
</dbReference>
<keyword evidence="1" id="KW-0805">Transcription regulation</keyword>
<dbReference type="PROSITE" id="PS50949">
    <property type="entry name" value="HTH_GNTR"/>
    <property type="match status" value="1"/>
</dbReference>
<dbReference type="GO" id="GO:0003677">
    <property type="term" value="F:DNA binding"/>
    <property type="evidence" value="ECO:0007669"/>
    <property type="project" value="UniProtKB-KW"/>
</dbReference>
<dbReference type="InterPro" id="IPR036388">
    <property type="entry name" value="WH-like_DNA-bd_sf"/>
</dbReference>
<proteinExistence type="predicted"/>
<dbReference type="PANTHER" id="PTHR38445:SF9">
    <property type="entry name" value="HTH-TYPE TRANSCRIPTIONAL REPRESSOR YTRA"/>
    <property type="match status" value="1"/>
</dbReference>
<dbReference type="Pfam" id="PF00392">
    <property type="entry name" value="GntR"/>
    <property type="match status" value="1"/>
</dbReference>
<reference evidence="6" key="1">
    <citation type="journal article" date="2019" name="Int. J. Syst. Evol. Microbiol.">
        <title>The Global Catalogue of Microorganisms (GCM) 10K type strain sequencing project: providing services to taxonomists for standard genome sequencing and annotation.</title>
        <authorList>
            <consortium name="The Broad Institute Genomics Platform"/>
            <consortium name="The Broad Institute Genome Sequencing Center for Infectious Disease"/>
            <person name="Wu L."/>
            <person name="Ma J."/>
        </authorList>
    </citation>
    <scope>NUCLEOTIDE SEQUENCE [LARGE SCALE GENOMIC DNA]</scope>
    <source>
        <strain evidence="6">CGMCC 1.14993</strain>
    </source>
</reference>
<keyword evidence="2" id="KW-0238">DNA-binding</keyword>
<name>A0A8J3AJM7_9BACI</name>
<dbReference type="Proteomes" id="UP000626244">
    <property type="component" value="Unassembled WGS sequence"/>
</dbReference>
<organism evidence="5 6">
    <name type="scientific">Gottfriedia solisilvae</name>
    <dbReference type="NCBI Taxonomy" id="1516104"/>
    <lineage>
        <taxon>Bacteria</taxon>
        <taxon>Bacillati</taxon>
        <taxon>Bacillota</taxon>
        <taxon>Bacilli</taxon>
        <taxon>Bacillales</taxon>
        <taxon>Bacillaceae</taxon>
        <taxon>Gottfriedia</taxon>
    </lineage>
</organism>
<accession>A0A8J3AJM7</accession>
<dbReference type="InterPro" id="IPR000524">
    <property type="entry name" value="Tscrpt_reg_HTH_GntR"/>
</dbReference>
<evidence type="ECO:0000313" key="6">
    <source>
        <dbReference type="Proteomes" id="UP000626244"/>
    </source>
</evidence>
<evidence type="ECO:0000256" key="3">
    <source>
        <dbReference type="ARBA" id="ARBA00023163"/>
    </source>
</evidence>
<keyword evidence="3" id="KW-0804">Transcription</keyword>
<dbReference type="InterPro" id="IPR036390">
    <property type="entry name" value="WH_DNA-bd_sf"/>
</dbReference>
<evidence type="ECO:0000313" key="5">
    <source>
        <dbReference type="EMBL" id="GGI12098.1"/>
    </source>
</evidence>
<keyword evidence="6" id="KW-1185">Reference proteome</keyword>
<evidence type="ECO:0000256" key="1">
    <source>
        <dbReference type="ARBA" id="ARBA00023015"/>
    </source>
</evidence>
<protein>
    <submittedName>
        <fullName evidence="5">GntR family transcriptional regulator</fullName>
    </submittedName>
</protein>
<dbReference type="AlphaFoldDB" id="A0A8J3AJM7"/>